<sequence>MAPVRPSHSGRGNPQRGGGPRRGRPNHGEEKASPIIPAQNLQAFQAAGRREAERRQAAAARQQEASVDDGDSSMIGVEDSNPQPGPPRGGSRTSRGGHHGRGGRGSHSGRGRVYHNNNQTWRQSGTSSSKMEDKCLATATASKMTWVANSQGQKAARLVNHTPGGGNTFAFAQQRPHNQRWGVSPGYGVDDQAQDLIKRSGKTHVIWQLIAVDEELFKTISENAVEKTIEDHDGKNCDGKSALLLRGSVDPHPKQEVEEEEGCKVCGNPDHNLSTCFSQTKGGETFGCPHCDTVDHSGMECDKIAKLPLTEQVKILITDRGNMTAFHEGPKKNSWWKLLHKFCMSAEYDEGLLGSFPWGKKRWSQFRKEGDDVKELQKKYDAKEGFIPPPDTSNDTLLKVAKKWWDGENLPWPRANLGERPVPQKRVRESDQNMEDAATATVEPQQAGPEAGASTAANPVAEPPAGPATSTATNTVAEPAPAPAPGSASDARHQSFVFNVPDEDEMIGEGVDEEQSLGKETTDGDSDLIDYSDDEMAIA</sequence>
<keyword evidence="3" id="KW-1185">Reference proteome</keyword>
<dbReference type="RefSeq" id="XP_036532172.1">
    <property type="nucleotide sequence ID" value="XM_036677115.1"/>
</dbReference>
<reference evidence="2 3" key="1">
    <citation type="submission" date="2020-05" db="EMBL/GenBank/DDBJ databases">
        <title>Identification and distribution of gene clusters putatively required for synthesis of sphingolipid metabolism inhibitors in phylogenetically diverse species of the filamentous fungus Fusarium.</title>
        <authorList>
            <person name="Kim H.-S."/>
            <person name="Busman M."/>
            <person name="Brown D.W."/>
            <person name="Divon H."/>
            <person name="Uhlig S."/>
            <person name="Proctor R.H."/>
        </authorList>
    </citation>
    <scope>NUCLEOTIDE SEQUENCE [LARGE SCALE GENOMIC DNA]</scope>
    <source>
        <strain evidence="2 3">NRRL 66333</strain>
    </source>
</reference>
<organism evidence="2 3">
    <name type="scientific">Gibberella subglutinans</name>
    <name type="common">Fusarium subglutinans</name>
    <dbReference type="NCBI Taxonomy" id="42677"/>
    <lineage>
        <taxon>Eukaryota</taxon>
        <taxon>Fungi</taxon>
        <taxon>Dikarya</taxon>
        <taxon>Ascomycota</taxon>
        <taxon>Pezizomycotina</taxon>
        <taxon>Sordariomycetes</taxon>
        <taxon>Hypocreomycetidae</taxon>
        <taxon>Hypocreales</taxon>
        <taxon>Nectriaceae</taxon>
        <taxon>Fusarium</taxon>
        <taxon>Fusarium fujikuroi species complex</taxon>
    </lineage>
</organism>
<dbReference type="GeneID" id="59311833"/>
<feature type="compositionally biased region" description="Acidic residues" evidence="1">
    <location>
        <begin position="523"/>
        <end position="539"/>
    </location>
</feature>
<evidence type="ECO:0000256" key="1">
    <source>
        <dbReference type="SAM" id="MobiDB-lite"/>
    </source>
</evidence>
<evidence type="ECO:0000313" key="2">
    <source>
        <dbReference type="EMBL" id="KAF5585749.1"/>
    </source>
</evidence>
<comment type="caution">
    <text evidence="2">The sequence shown here is derived from an EMBL/GenBank/DDBJ whole genome shotgun (WGS) entry which is preliminary data.</text>
</comment>
<accession>A0A8H5L3M9</accession>
<dbReference type="AlphaFoldDB" id="A0A8H5L3M9"/>
<feature type="compositionally biased region" description="Polar residues" evidence="1">
    <location>
        <begin position="115"/>
        <end position="129"/>
    </location>
</feature>
<gene>
    <name evidence="2" type="ORF">FSUBG_12338</name>
</gene>
<name>A0A8H5L3M9_GIBSU</name>
<protein>
    <submittedName>
        <fullName evidence="2">Uncharacterized protein</fullName>
    </submittedName>
</protein>
<feature type="region of interest" description="Disordered" evidence="1">
    <location>
        <begin position="1"/>
        <end position="129"/>
    </location>
</feature>
<feature type="compositionally biased region" description="Acidic residues" evidence="1">
    <location>
        <begin position="501"/>
        <end position="515"/>
    </location>
</feature>
<evidence type="ECO:0000313" key="3">
    <source>
        <dbReference type="Proteomes" id="UP000547976"/>
    </source>
</evidence>
<feature type="compositionally biased region" description="Basic residues" evidence="1">
    <location>
        <begin position="95"/>
        <end position="113"/>
    </location>
</feature>
<dbReference type="OrthoDB" id="5105936at2759"/>
<dbReference type="EMBL" id="JAAOAV010000263">
    <property type="protein sequence ID" value="KAF5585749.1"/>
    <property type="molecule type" value="Genomic_DNA"/>
</dbReference>
<feature type="region of interest" description="Disordered" evidence="1">
    <location>
        <begin position="409"/>
        <end position="539"/>
    </location>
</feature>
<proteinExistence type="predicted"/>
<dbReference type="Proteomes" id="UP000547976">
    <property type="component" value="Unassembled WGS sequence"/>
</dbReference>